<dbReference type="RefSeq" id="WP_125056377.1">
    <property type="nucleotide sequence ID" value="NZ_BHZD01000001.1"/>
</dbReference>
<dbReference type="SUPFAM" id="SSF47413">
    <property type="entry name" value="lambda repressor-like DNA-binding domains"/>
    <property type="match status" value="1"/>
</dbReference>
<dbReference type="InterPro" id="IPR010982">
    <property type="entry name" value="Lambda_DNA-bd_dom_sf"/>
</dbReference>
<dbReference type="Gene3D" id="1.10.260.40">
    <property type="entry name" value="lambda repressor-like DNA-binding domains"/>
    <property type="match status" value="1"/>
</dbReference>
<evidence type="ECO:0000313" key="2">
    <source>
        <dbReference type="EMBL" id="GCD45942.1"/>
    </source>
</evidence>
<feature type="domain" description="DUF5753" evidence="1">
    <location>
        <begin position="109"/>
        <end position="277"/>
    </location>
</feature>
<dbReference type="Pfam" id="PF19054">
    <property type="entry name" value="DUF5753"/>
    <property type="match status" value="1"/>
</dbReference>
<dbReference type="EMBL" id="BHZD01000001">
    <property type="protein sequence ID" value="GCD45942.1"/>
    <property type="molecule type" value="Genomic_DNA"/>
</dbReference>
<keyword evidence="3" id="KW-1185">Reference proteome</keyword>
<reference evidence="2 3" key="1">
    <citation type="submission" date="2018-11" db="EMBL/GenBank/DDBJ databases">
        <title>Whole genome sequence of Streptomyces paromomycinus NBRC 15454(T).</title>
        <authorList>
            <person name="Komaki H."/>
            <person name="Tamura T."/>
        </authorList>
    </citation>
    <scope>NUCLEOTIDE SEQUENCE [LARGE SCALE GENOMIC DNA]</scope>
    <source>
        <strain evidence="2 3">NBRC 15454</strain>
    </source>
</reference>
<evidence type="ECO:0000313" key="3">
    <source>
        <dbReference type="Proteomes" id="UP000286746"/>
    </source>
</evidence>
<dbReference type="AlphaFoldDB" id="A0A401W9G0"/>
<organism evidence="2 3">
    <name type="scientific">Streptomyces paromomycinus</name>
    <name type="common">Streptomyces rimosus subsp. paromomycinus</name>
    <dbReference type="NCBI Taxonomy" id="92743"/>
    <lineage>
        <taxon>Bacteria</taxon>
        <taxon>Bacillati</taxon>
        <taxon>Actinomycetota</taxon>
        <taxon>Actinomycetes</taxon>
        <taxon>Kitasatosporales</taxon>
        <taxon>Streptomycetaceae</taxon>
        <taxon>Streptomyces</taxon>
    </lineage>
</organism>
<protein>
    <submittedName>
        <fullName evidence="2">Transcriptional regulator</fullName>
    </submittedName>
</protein>
<accession>A0A401W9G0</accession>
<sequence length="283" mass="30962">MATSQPTQGNSTSTVLGRRLGGELMRLRTAAGLRQPHAAKALTASTTKIAKMEGGWVPMRDPDIRALCELYGVHDPAVVGGLLELARLDRERRKARGWWSEFPGIGAIQEYVALECAATTIRTWQLAFVPGLLQAPEYVRALNPNESFVNARMARQQRLVDDSPLTLRAVVFEAALRTVVGGAEVMRRQLMHLTVMVEQPNIDVRVLPFSAGAQPGMGCAFNVLSFAEPGAMDVVYMEIPRNELWHEGGEEAGVYGAMFETIEQNALTAEESLALITSLSKEL</sequence>
<dbReference type="GO" id="GO:0003677">
    <property type="term" value="F:DNA binding"/>
    <property type="evidence" value="ECO:0007669"/>
    <property type="project" value="InterPro"/>
</dbReference>
<dbReference type="InterPro" id="IPR043917">
    <property type="entry name" value="DUF5753"/>
</dbReference>
<dbReference type="Pfam" id="PF13560">
    <property type="entry name" value="HTH_31"/>
    <property type="match status" value="1"/>
</dbReference>
<name>A0A401W9G0_STREY</name>
<proteinExistence type="predicted"/>
<dbReference type="Proteomes" id="UP000286746">
    <property type="component" value="Unassembled WGS sequence"/>
</dbReference>
<comment type="caution">
    <text evidence="2">The sequence shown here is derived from an EMBL/GenBank/DDBJ whole genome shotgun (WGS) entry which is preliminary data.</text>
</comment>
<evidence type="ECO:0000259" key="1">
    <source>
        <dbReference type="Pfam" id="PF19054"/>
    </source>
</evidence>
<gene>
    <name evidence="2" type="ORF">GKJPGBOP_05685</name>
</gene>